<organism evidence="3 4">
    <name type="scientific">Parathielavia appendiculata</name>
    <dbReference type="NCBI Taxonomy" id="2587402"/>
    <lineage>
        <taxon>Eukaryota</taxon>
        <taxon>Fungi</taxon>
        <taxon>Dikarya</taxon>
        <taxon>Ascomycota</taxon>
        <taxon>Pezizomycotina</taxon>
        <taxon>Sordariomycetes</taxon>
        <taxon>Sordariomycetidae</taxon>
        <taxon>Sordariales</taxon>
        <taxon>Chaetomiaceae</taxon>
        <taxon>Parathielavia</taxon>
    </lineage>
</organism>
<feature type="compositionally biased region" description="Basic and acidic residues" evidence="1">
    <location>
        <begin position="279"/>
        <end position="300"/>
    </location>
</feature>
<dbReference type="RefSeq" id="XP_062647695.1">
    <property type="nucleotide sequence ID" value="XM_062796344.1"/>
</dbReference>
<dbReference type="Proteomes" id="UP001302602">
    <property type="component" value="Unassembled WGS sequence"/>
</dbReference>
<protein>
    <recommendedName>
        <fullName evidence="2">MIT domain-containing protein</fullName>
    </recommendedName>
</protein>
<dbReference type="PANTHER" id="PTHR37327:SF1">
    <property type="entry name" value="MICROTUBULE INTERACTING AND TRANSPORT DOMAIN-CONTAINING PROTEIN"/>
    <property type="match status" value="1"/>
</dbReference>
<dbReference type="InterPro" id="IPR007330">
    <property type="entry name" value="MIT_dom"/>
</dbReference>
<dbReference type="SUPFAM" id="SSF116846">
    <property type="entry name" value="MIT domain"/>
    <property type="match status" value="1"/>
</dbReference>
<feature type="domain" description="MIT" evidence="2">
    <location>
        <begin position="367"/>
        <end position="431"/>
    </location>
</feature>
<reference evidence="3" key="2">
    <citation type="submission" date="2023-05" db="EMBL/GenBank/DDBJ databases">
        <authorList>
            <consortium name="Lawrence Berkeley National Laboratory"/>
            <person name="Steindorff A."/>
            <person name="Hensen N."/>
            <person name="Bonometti L."/>
            <person name="Westerberg I."/>
            <person name="Brannstrom I.O."/>
            <person name="Guillou S."/>
            <person name="Cros-Aarteil S."/>
            <person name="Calhoun S."/>
            <person name="Haridas S."/>
            <person name="Kuo A."/>
            <person name="Mondo S."/>
            <person name="Pangilinan J."/>
            <person name="Riley R."/>
            <person name="Labutti K."/>
            <person name="Andreopoulos B."/>
            <person name="Lipzen A."/>
            <person name="Chen C."/>
            <person name="Yanf M."/>
            <person name="Daum C."/>
            <person name="Ng V."/>
            <person name="Clum A."/>
            <person name="Ohm R."/>
            <person name="Martin F."/>
            <person name="Silar P."/>
            <person name="Natvig D."/>
            <person name="Lalanne C."/>
            <person name="Gautier V."/>
            <person name="Ament-Velasquez S.L."/>
            <person name="Kruys A."/>
            <person name="Hutchinson M.I."/>
            <person name="Powell A.J."/>
            <person name="Barry K."/>
            <person name="Miller A.N."/>
            <person name="Grigoriev I.V."/>
            <person name="Debuchy R."/>
            <person name="Gladieux P."/>
            <person name="Thoren M.H."/>
            <person name="Johannesson H."/>
        </authorList>
    </citation>
    <scope>NUCLEOTIDE SEQUENCE</scope>
    <source>
        <strain evidence="3">CBS 731.68</strain>
    </source>
</reference>
<name>A0AAN6Z4L1_9PEZI</name>
<comment type="caution">
    <text evidence="3">The sequence shown here is derived from an EMBL/GenBank/DDBJ whole genome shotgun (WGS) entry which is preliminary data.</text>
</comment>
<sequence>MDPLSIAPIVAQTTAICLTTIKSLYNLREKFKDAPMVVTAICAESTVISTSLAQIQSLLLQMPNLARQWALRTELPIVLDQALTGCMLIFSCIEAEIQRITGGVQNVALKRWRSRLRMMWSESQLNDLLSSIRGQQTAMTLLIQLLQMNTLHEINDTLQRKGDAFRKSASMTQSLRARNPSVRVAGSIYSQGARAGSASAAPDALSIVAPSDLEFDFDELVINSRAYRKLVHAQANKTQTAIAGGSTSGNLTGMTAVTKAKAEAEAAAAAVESAVAPEPKAEKSPTDRRSEGELEPMTREVEEEEAPGEKVRAEISAGKPAEMEEGKKRAAETNADTLGQAITAPPVPATTPLAVQKTQGIPKIAMLSKALQKAKTAVELDDTQNLEGAIRAYAVVGAMLQQVLLRTSGEDRRKIETIHSVYMDRVMELDEQLVDIELGEKGFPQSPESESGLAP</sequence>
<evidence type="ECO:0000313" key="4">
    <source>
        <dbReference type="Proteomes" id="UP001302602"/>
    </source>
</evidence>
<evidence type="ECO:0000256" key="1">
    <source>
        <dbReference type="SAM" id="MobiDB-lite"/>
    </source>
</evidence>
<gene>
    <name evidence="3" type="ORF">N657DRAFT_681038</name>
</gene>
<dbReference type="EMBL" id="MU853228">
    <property type="protein sequence ID" value="KAK4123924.1"/>
    <property type="molecule type" value="Genomic_DNA"/>
</dbReference>
<dbReference type="Pfam" id="PF04212">
    <property type="entry name" value="MIT"/>
    <property type="match status" value="1"/>
</dbReference>
<feature type="compositionally biased region" description="Basic and acidic residues" evidence="1">
    <location>
        <begin position="321"/>
        <end position="331"/>
    </location>
</feature>
<dbReference type="InterPro" id="IPR036181">
    <property type="entry name" value="MIT_dom_sf"/>
</dbReference>
<evidence type="ECO:0000313" key="3">
    <source>
        <dbReference type="EMBL" id="KAK4123924.1"/>
    </source>
</evidence>
<evidence type="ECO:0000259" key="2">
    <source>
        <dbReference type="Pfam" id="PF04212"/>
    </source>
</evidence>
<feature type="region of interest" description="Disordered" evidence="1">
    <location>
        <begin position="270"/>
        <end position="332"/>
    </location>
</feature>
<proteinExistence type="predicted"/>
<keyword evidence="4" id="KW-1185">Reference proteome</keyword>
<reference evidence="3" key="1">
    <citation type="journal article" date="2023" name="Mol. Phylogenet. Evol.">
        <title>Genome-scale phylogeny and comparative genomics of the fungal order Sordariales.</title>
        <authorList>
            <person name="Hensen N."/>
            <person name="Bonometti L."/>
            <person name="Westerberg I."/>
            <person name="Brannstrom I.O."/>
            <person name="Guillou S."/>
            <person name="Cros-Aarteil S."/>
            <person name="Calhoun S."/>
            <person name="Haridas S."/>
            <person name="Kuo A."/>
            <person name="Mondo S."/>
            <person name="Pangilinan J."/>
            <person name="Riley R."/>
            <person name="LaButti K."/>
            <person name="Andreopoulos B."/>
            <person name="Lipzen A."/>
            <person name="Chen C."/>
            <person name="Yan M."/>
            <person name="Daum C."/>
            <person name="Ng V."/>
            <person name="Clum A."/>
            <person name="Steindorff A."/>
            <person name="Ohm R.A."/>
            <person name="Martin F."/>
            <person name="Silar P."/>
            <person name="Natvig D.O."/>
            <person name="Lalanne C."/>
            <person name="Gautier V."/>
            <person name="Ament-Velasquez S.L."/>
            <person name="Kruys A."/>
            <person name="Hutchinson M.I."/>
            <person name="Powell A.J."/>
            <person name="Barry K."/>
            <person name="Miller A.N."/>
            <person name="Grigoriev I.V."/>
            <person name="Debuchy R."/>
            <person name="Gladieux P."/>
            <person name="Hiltunen Thoren M."/>
            <person name="Johannesson H."/>
        </authorList>
    </citation>
    <scope>NUCLEOTIDE SEQUENCE</scope>
    <source>
        <strain evidence="3">CBS 731.68</strain>
    </source>
</reference>
<accession>A0AAN6Z4L1</accession>
<dbReference type="PANTHER" id="PTHR37327">
    <property type="entry name" value="CHROMOSOME 1, WHOLE GENOME SHOTGUN SEQUENCE"/>
    <property type="match status" value="1"/>
</dbReference>
<dbReference type="GeneID" id="87833112"/>
<dbReference type="AlphaFoldDB" id="A0AAN6Z4L1"/>
<dbReference type="Gene3D" id="1.20.58.80">
    <property type="entry name" value="Phosphotransferase system, lactose/cellobiose-type IIA subunit"/>
    <property type="match status" value="1"/>
</dbReference>